<protein>
    <submittedName>
        <fullName evidence="2">Uncharacterized protein</fullName>
    </submittedName>
</protein>
<feature type="region of interest" description="Disordered" evidence="1">
    <location>
        <begin position="41"/>
        <end position="86"/>
    </location>
</feature>
<dbReference type="Proteomes" id="UP000266841">
    <property type="component" value="Unassembled WGS sequence"/>
</dbReference>
<dbReference type="EMBL" id="AGNL01026336">
    <property type="protein sequence ID" value="EJK58039.1"/>
    <property type="molecule type" value="Genomic_DNA"/>
</dbReference>
<evidence type="ECO:0000256" key="1">
    <source>
        <dbReference type="SAM" id="MobiDB-lite"/>
    </source>
</evidence>
<accession>K0RZZ6</accession>
<evidence type="ECO:0000313" key="2">
    <source>
        <dbReference type="EMBL" id="EJK58039.1"/>
    </source>
</evidence>
<organism evidence="2 3">
    <name type="scientific">Thalassiosira oceanica</name>
    <name type="common">Marine diatom</name>
    <dbReference type="NCBI Taxonomy" id="159749"/>
    <lineage>
        <taxon>Eukaryota</taxon>
        <taxon>Sar</taxon>
        <taxon>Stramenopiles</taxon>
        <taxon>Ochrophyta</taxon>
        <taxon>Bacillariophyta</taxon>
        <taxon>Coscinodiscophyceae</taxon>
        <taxon>Thalassiosirophycidae</taxon>
        <taxon>Thalassiosirales</taxon>
        <taxon>Thalassiosiraceae</taxon>
        <taxon>Thalassiosira</taxon>
    </lineage>
</organism>
<evidence type="ECO:0000313" key="3">
    <source>
        <dbReference type="Proteomes" id="UP000266841"/>
    </source>
</evidence>
<comment type="caution">
    <text evidence="2">The sequence shown here is derived from an EMBL/GenBank/DDBJ whole genome shotgun (WGS) entry which is preliminary data.</text>
</comment>
<keyword evidence="3" id="KW-1185">Reference proteome</keyword>
<feature type="non-terminal residue" evidence="2">
    <location>
        <position position="1"/>
    </location>
</feature>
<reference evidence="2 3" key="1">
    <citation type="journal article" date="2012" name="Genome Biol.">
        <title>Genome and low-iron response of an oceanic diatom adapted to chronic iron limitation.</title>
        <authorList>
            <person name="Lommer M."/>
            <person name="Specht M."/>
            <person name="Roy A.S."/>
            <person name="Kraemer L."/>
            <person name="Andreson R."/>
            <person name="Gutowska M.A."/>
            <person name="Wolf J."/>
            <person name="Bergner S.V."/>
            <person name="Schilhabel M.B."/>
            <person name="Klostermeier U.C."/>
            <person name="Beiko R.G."/>
            <person name="Rosenstiel P."/>
            <person name="Hippler M."/>
            <person name="Laroche J."/>
        </authorList>
    </citation>
    <scope>NUCLEOTIDE SEQUENCE [LARGE SCALE GENOMIC DNA]</scope>
    <source>
        <strain evidence="2 3">CCMP1005</strain>
    </source>
</reference>
<sequence length="86" mass="10122">ATERRRDSPAMVTVLIRFLSYDEDVRTCSDWKQRYSWPIEAASSNELRLPPDELRSPPDLPPQQRDETRQRRPQRPQPTADDDADE</sequence>
<gene>
    <name evidence="2" type="ORF">THAOC_21864</name>
</gene>
<name>K0RZZ6_THAOC</name>
<dbReference type="AlphaFoldDB" id="K0RZZ6"/>
<proteinExistence type="predicted"/>